<name>A0A4Y9FK47_STRAI</name>
<gene>
    <name evidence="3" type="ORF">E4U01_09465</name>
</gene>
<dbReference type="Pfam" id="PF05016">
    <property type="entry name" value="ParE_toxin"/>
    <property type="match status" value="1"/>
</dbReference>
<comment type="caution">
    <text evidence="3">The sequence shown here is derived from an EMBL/GenBank/DDBJ whole genome shotgun (WGS) entry which is preliminary data.</text>
</comment>
<dbReference type="PANTHER" id="PTHR35601:SF1">
    <property type="entry name" value="TOXIN RELE"/>
    <property type="match status" value="1"/>
</dbReference>
<keyword evidence="2" id="KW-1277">Toxin-antitoxin system</keyword>
<comment type="similarity">
    <text evidence="1">Belongs to the RelE toxin family.</text>
</comment>
<evidence type="ECO:0000256" key="1">
    <source>
        <dbReference type="ARBA" id="ARBA00006226"/>
    </source>
</evidence>
<dbReference type="NCBIfam" id="TIGR02385">
    <property type="entry name" value="RelE_StbE"/>
    <property type="match status" value="1"/>
</dbReference>
<sequence length="85" mass="10028">MTYKLVPTPRFAKQFKKLDNFTQQRIKSYLNKVVDSPRSKGKGLTANRSGQWRYRIGNYRVIVNIQDDELVILALEVGHRKEIYK</sequence>
<dbReference type="Gene3D" id="3.30.2310.20">
    <property type="entry name" value="RelE-like"/>
    <property type="match status" value="1"/>
</dbReference>
<dbReference type="InterPro" id="IPR035093">
    <property type="entry name" value="RelE/ParE_toxin_dom_sf"/>
</dbReference>
<evidence type="ECO:0000313" key="3">
    <source>
        <dbReference type="EMBL" id="TFU29585.1"/>
    </source>
</evidence>
<dbReference type="PANTHER" id="PTHR35601">
    <property type="entry name" value="TOXIN RELE"/>
    <property type="match status" value="1"/>
</dbReference>
<dbReference type="InterPro" id="IPR007712">
    <property type="entry name" value="RelE/ParE_toxin"/>
</dbReference>
<dbReference type="EMBL" id="SPQA01000050">
    <property type="protein sequence ID" value="TFU29585.1"/>
    <property type="molecule type" value="Genomic_DNA"/>
</dbReference>
<accession>A0A4Y9FK47</accession>
<proteinExistence type="inferred from homology"/>
<organism evidence="3 4">
    <name type="scientific">Streptococcus acidominimus</name>
    <dbReference type="NCBI Taxonomy" id="1326"/>
    <lineage>
        <taxon>Bacteria</taxon>
        <taxon>Bacillati</taxon>
        <taxon>Bacillota</taxon>
        <taxon>Bacilli</taxon>
        <taxon>Lactobacillales</taxon>
        <taxon>Streptococcaceae</taxon>
        <taxon>Streptococcus</taxon>
    </lineage>
</organism>
<dbReference type="Proteomes" id="UP000297747">
    <property type="component" value="Unassembled WGS sequence"/>
</dbReference>
<evidence type="ECO:0000313" key="4">
    <source>
        <dbReference type="Proteomes" id="UP000297747"/>
    </source>
</evidence>
<evidence type="ECO:0000256" key="2">
    <source>
        <dbReference type="ARBA" id="ARBA00022649"/>
    </source>
</evidence>
<reference evidence="3 4" key="1">
    <citation type="submission" date="2019-03" db="EMBL/GenBank/DDBJ databases">
        <title>Diversity of the mouse oral microbiome.</title>
        <authorList>
            <person name="Joseph S."/>
            <person name="Aduse-Opoku J."/>
            <person name="Curtis M."/>
            <person name="Wade W."/>
            <person name="Hashim A."/>
        </authorList>
    </citation>
    <scope>NUCLEOTIDE SEQUENCE [LARGE SCALE GENOMIC DNA]</scope>
    <source>
        <strain evidence="3 4">HT4</strain>
    </source>
</reference>
<dbReference type="RefSeq" id="WP_135053428.1">
    <property type="nucleotide sequence ID" value="NZ_CAKOCW010000056.1"/>
</dbReference>
<dbReference type="AlphaFoldDB" id="A0A4Y9FK47"/>
<dbReference type="SUPFAM" id="SSF143011">
    <property type="entry name" value="RelE-like"/>
    <property type="match status" value="1"/>
</dbReference>
<protein>
    <submittedName>
        <fullName evidence="3">Type II toxin-antitoxin system RelE/ParE family toxin</fullName>
    </submittedName>
</protein>